<protein>
    <submittedName>
        <fullName evidence="2">DNA-binding HxlR family transcriptional regulator</fullName>
    </submittedName>
</protein>
<name>A0A7W7MI36_9ACTN</name>
<comment type="caution">
    <text evidence="2">The sequence shown here is derived from an EMBL/GenBank/DDBJ whole genome shotgun (WGS) entry which is preliminary data.</text>
</comment>
<organism evidence="2 3">
    <name type="scientific">Actinoplanes lobatus</name>
    <dbReference type="NCBI Taxonomy" id="113568"/>
    <lineage>
        <taxon>Bacteria</taxon>
        <taxon>Bacillati</taxon>
        <taxon>Actinomycetota</taxon>
        <taxon>Actinomycetes</taxon>
        <taxon>Micromonosporales</taxon>
        <taxon>Micromonosporaceae</taxon>
        <taxon>Actinoplanes</taxon>
    </lineage>
</organism>
<dbReference type="SUPFAM" id="SSF46785">
    <property type="entry name" value="Winged helix' DNA-binding domain"/>
    <property type="match status" value="1"/>
</dbReference>
<dbReference type="InterPro" id="IPR036388">
    <property type="entry name" value="WH-like_DNA-bd_sf"/>
</dbReference>
<proteinExistence type="predicted"/>
<keyword evidence="4" id="KW-1185">Reference proteome</keyword>
<dbReference type="AlphaFoldDB" id="A0A7W7MI36"/>
<accession>A0A7W7MI36</accession>
<dbReference type="Proteomes" id="UP000590511">
    <property type="component" value="Unassembled WGS sequence"/>
</dbReference>
<dbReference type="Gene3D" id="6.10.140.2180">
    <property type="match status" value="1"/>
</dbReference>
<dbReference type="GO" id="GO:0003677">
    <property type="term" value="F:DNA binding"/>
    <property type="evidence" value="ECO:0007669"/>
    <property type="project" value="UniProtKB-KW"/>
</dbReference>
<dbReference type="Pfam" id="PF12840">
    <property type="entry name" value="HTH_20"/>
    <property type="match status" value="1"/>
</dbReference>
<evidence type="ECO:0000313" key="1">
    <source>
        <dbReference type="EMBL" id="GIE44609.1"/>
    </source>
</evidence>
<reference evidence="1 4" key="2">
    <citation type="submission" date="2021-01" db="EMBL/GenBank/DDBJ databases">
        <title>Whole genome shotgun sequence of Actinoplanes lobatus NBRC 12513.</title>
        <authorList>
            <person name="Komaki H."/>
            <person name="Tamura T."/>
        </authorList>
    </citation>
    <scope>NUCLEOTIDE SEQUENCE [LARGE SCALE GENOMIC DNA]</scope>
    <source>
        <strain evidence="1 4">NBRC 12513</strain>
    </source>
</reference>
<reference evidence="2 3" key="1">
    <citation type="submission" date="2020-08" db="EMBL/GenBank/DDBJ databases">
        <title>Sequencing the genomes of 1000 actinobacteria strains.</title>
        <authorList>
            <person name="Klenk H.-P."/>
        </authorList>
    </citation>
    <scope>NUCLEOTIDE SEQUENCE [LARGE SCALE GENOMIC DNA]</scope>
    <source>
        <strain evidence="2 3">DSM 43150</strain>
    </source>
</reference>
<evidence type="ECO:0000313" key="3">
    <source>
        <dbReference type="Proteomes" id="UP000590511"/>
    </source>
</evidence>
<dbReference type="InterPro" id="IPR036390">
    <property type="entry name" value="WH_DNA-bd_sf"/>
</dbReference>
<dbReference type="EMBL" id="JACHNC010000001">
    <property type="protein sequence ID" value="MBB4751112.1"/>
    <property type="molecule type" value="Genomic_DNA"/>
</dbReference>
<dbReference type="EMBL" id="BOMP01000137">
    <property type="protein sequence ID" value="GIE44609.1"/>
    <property type="molecule type" value="Genomic_DNA"/>
</dbReference>
<dbReference type="Proteomes" id="UP000631312">
    <property type="component" value="Unassembled WGS sequence"/>
</dbReference>
<evidence type="ECO:0000313" key="4">
    <source>
        <dbReference type="Proteomes" id="UP000631312"/>
    </source>
</evidence>
<sequence>MTRITTAELLLHPVRLRIVQAFLGDRDLTTLRLRELLPDVATATLYRQVATLTEAGILEVVEERRVRGAAERTYRLRTGTTVIDAEAAARLTVEQHRAAFAAFAAGLLADYDRYLARGDVDLGRDLVGYRQAALHLTDDELGELITELAGVFARRMALPPEGRTRRLLTTILMPAD</sequence>
<dbReference type="Gene3D" id="1.10.10.10">
    <property type="entry name" value="Winged helix-like DNA-binding domain superfamily/Winged helix DNA-binding domain"/>
    <property type="match status" value="1"/>
</dbReference>
<gene>
    <name evidence="1" type="ORF">Alo02nite_75070</name>
    <name evidence="2" type="ORF">BJ964_005273</name>
</gene>
<evidence type="ECO:0000313" key="2">
    <source>
        <dbReference type="EMBL" id="MBB4751112.1"/>
    </source>
</evidence>
<dbReference type="RefSeq" id="WP_203832812.1">
    <property type="nucleotide sequence ID" value="NZ_BOMP01000137.1"/>
</dbReference>
<keyword evidence="2" id="KW-0238">DNA-binding</keyword>